<accession>A0A0A9HPU6</accession>
<reference evidence="2" key="1">
    <citation type="submission" date="2014-09" db="EMBL/GenBank/DDBJ databases">
        <authorList>
            <person name="Magalhaes I.L.F."/>
            <person name="Oliveira U."/>
            <person name="Santos F.R."/>
            <person name="Vidigal T.H.D.A."/>
            <person name="Brescovit A.D."/>
            <person name="Santos A.J."/>
        </authorList>
    </citation>
    <scope>NUCLEOTIDE SEQUENCE</scope>
    <source>
        <tissue evidence="2">Shoot tissue taken approximately 20 cm above the soil surface</tissue>
    </source>
</reference>
<protein>
    <submittedName>
        <fullName evidence="2">Uncharacterized protein</fullName>
    </submittedName>
</protein>
<feature type="transmembrane region" description="Helical" evidence="1">
    <location>
        <begin position="106"/>
        <end position="126"/>
    </location>
</feature>
<proteinExistence type="predicted"/>
<evidence type="ECO:0000256" key="1">
    <source>
        <dbReference type="SAM" id="Phobius"/>
    </source>
</evidence>
<dbReference type="AlphaFoldDB" id="A0A0A9HPU6"/>
<feature type="transmembrane region" description="Helical" evidence="1">
    <location>
        <begin position="59"/>
        <end position="77"/>
    </location>
</feature>
<name>A0A0A9HPU6_ARUDO</name>
<evidence type="ECO:0000313" key="2">
    <source>
        <dbReference type="EMBL" id="JAE36921.1"/>
    </source>
</evidence>
<organism evidence="2">
    <name type="scientific">Arundo donax</name>
    <name type="common">Giant reed</name>
    <name type="synonym">Donax arundinaceus</name>
    <dbReference type="NCBI Taxonomy" id="35708"/>
    <lineage>
        <taxon>Eukaryota</taxon>
        <taxon>Viridiplantae</taxon>
        <taxon>Streptophyta</taxon>
        <taxon>Embryophyta</taxon>
        <taxon>Tracheophyta</taxon>
        <taxon>Spermatophyta</taxon>
        <taxon>Magnoliopsida</taxon>
        <taxon>Liliopsida</taxon>
        <taxon>Poales</taxon>
        <taxon>Poaceae</taxon>
        <taxon>PACMAD clade</taxon>
        <taxon>Arundinoideae</taxon>
        <taxon>Arundineae</taxon>
        <taxon>Arundo</taxon>
    </lineage>
</organism>
<keyword evidence="1" id="KW-0812">Transmembrane</keyword>
<feature type="transmembrane region" description="Helical" evidence="1">
    <location>
        <begin position="27"/>
        <end position="52"/>
    </location>
</feature>
<keyword evidence="1" id="KW-1133">Transmembrane helix</keyword>
<keyword evidence="1" id="KW-0472">Membrane</keyword>
<dbReference type="EMBL" id="GBRH01160975">
    <property type="protein sequence ID" value="JAE36921.1"/>
    <property type="molecule type" value="Transcribed_RNA"/>
</dbReference>
<sequence>MPRIIALLRLLWSSIFSFVPQMVSLSRIPLAIVILSGALSISVSLVLTFLMLFIFSVSLCVLPLSLTIVIFSVFFAICEELSHVAYSFHALARCSFRRILMRPGQVILLIAGPFLPIVFSLAPLLLPGRLRSR</sequence>
<reference evidence="2" key="2">
    <citation type="journal article" date="2015" name="Data Brief">
        <title>Shoot transcriptome of the giant reed, Arundo donax.</title>
        <authorList>
            <person name="Barrero R.A."/>
            <person name="Guerrero F.D."/>
            <person name="Moolhuijzen P."/>
            <person name="Goolsby J.A."/>
            <person name="Tidwell J."/>
            <person name="Bellgard S.E."/>
            <person name="Bellgard M.I."/>
        </authorList>
    </citation>
    <scope>NUCLEOTIDE SEQUENCE</scope>
    <source>
        <tissue evidence="2">Shoot tissue taken approximately 20 cm above the soil surface</tissue>
    </source>
</reference>